<proteinExistence type="inferred from homology"/>
<dbReference type="EMBL" id="CP035503">
    <property type="protein sequence ID" value="QDL38603.1"/>
    <property type="molecule type" value="Genomic_DNA"/>
</dbReference>
<dbReference type="KEGG" id="rhf:EUB48_15890"/>
<dbReference type="AlphaFoldDB" id="A0A515DDW7"/>
<dbReference type="Proteomes" id="UP000316798">
    <property type="component" value="Chromosome"/>
</dbReference>
<dbReference type="Gene3D" id="3.40.190.10">
    <property type="entry name" value="Periplasmic binding protein-like II"/>
    <property type="match status" value="1"/>
</dbReference>
<dbReference type="RefSeq" id="WP_142820043.1">
    <property type="nucleotide sequence ID" value="NZ_CP035503.1"/>
</dbReference>
<organism evidence="2 3">
    <name type="scientific">Rhodoferax sediminis</name>
    <dbReference type="NCBI Taxonomy" id="2509614"/>
    <lineage>
        <taxon>Bacteria</taxon>
        <taxon>Pseudomonadati</taxon>
        <taxon>Pseudomonadota</taxon>
        <taxon>Betaproteobacteria</taxon>
        <taxon>Burkholderiales</taxon>
        <taxon>Comamonadaceae</taxon>
        <taxon>Rhodoferax</taxon>
    </lineage>
</organism>
<evidence type="ECO:0000256" key="1">
    <source>
        <dbReference type="ARBA" id="ARBA00006987"/>
    </source>
</evidence>
<dbReference type="SUPFAM" id="SSF53850">
    <property type="entry name" value="Periplasmic binding protein-like II"/>
    <property type="match status" value="1"/>
</dbReference>
<dbReference type="PIRSF" id="PIRSF017082">
    <property type="entry name" value="YflP"/>
    <property type="match status" value="1"/>
</dbReference>
<gene>
    <name evidence="2" type="ORF">EUB48_15890</name>
</gene>
<dbReference type="Gene3D" id="3.40.190.150">
    <property type="entry name" value="Bordetella uptake gene, domain 1"/>
    <property type="match status" value="1"/>
</dbReference>
<accession>A0A515DDW7</accession>
<dbReference type="PANTHER" id="PTHR42928">
    <property type="entry name" value="TRICARBOXYLATE-BINDING PROTEIN"/>
    <property type="match status" value="1"/>
</dbReference>
<dbReference type="Pfam" id="PF03401">
    <property type="entry name" value="TctC"/>
    <property type="match status" value="1"/>
</dbReference>
<evidence type="ECO:0000313" key="2">
    <source>
        <dbReference type="EMBL" id="QDL38603.1"/>
    </source>
</evidence>
<dbReference type="PANTHER" id="PTHR42928:SF5">
    <property type="entry name" value="BLR1237 PROTEIN"/>
    <property type="match status" value="1"/>
</dbReference>
<reference evidence="2 3" key="1">
    <citation type="submission" date="2019-01" db="EMBL/GenBank/DDBJ databases">
        <title>Genomic insights into a novel species Rhodoferax sp.</title>
        <authorList>
            <person name="Jin L."/>
        </authorList>
    </citation>
    <scope>NUCLEOTIDE SEQUENCE [LARGE SCALE GENOMIC DNA]</scope>
    <source>
        <strain evidence="2 3">CHu59-6-5</strain>
    </source>
</reference>
<comment type="similarity">
    <text evidence="1">Belongs to the UPF0065 (bug) family.</text>
</comment>
<keyword evidence="3" id="KW-1185">Reference proteome</keyword>
<name>A0A515DDW7_9BURK</name>
<dbReference type="InterPro" id="IPR042100">
    <property type="entry name" value="Bug_dom1"/>
</dbReference>
<dbReference type="OrthoDB" id="8678477at2"/>
<dbReference type="CDD" id="cd07012">
    <property type="entry name" value="PBP2_Bug_TTT"/>
    <property type="match status" value="1"/>
</dbReference>
<dbReference type="InterPro" id="IPR005064">
    <property type="entry name" value="BUG"/>
</dbReference>
<evidence type="ECO:0000313" key="3">
    <source>
        <dbReference type="Proteomes" id="UP000316798"/>
    </source>
</evidence>
<sequence length="326" mass="34690">MLQRTHFIRAGLVGLATFALAGQAIAQEKFPSRPVRMIVGFGAGGSGDLLARILAQQMSQTLGQQVIVENRPGASAIPATEYAARAPADGYTIMEYTTTLAVNTVLQPVPYDLFRDFTPIAYTFSAPLVLLTSGTSPNRKVSDLVAYAKANSKGISFGHGGVGSMSHLSGELFKRDVGIDAVSIAYKGNAPAMSDLIGGRLDYYFSSVNEVLPNIRGGHLHALAVTSTQRDPMLPDVPTMVELGYKDFTPVVNWGFLAPRNTPPAVVKQLQDAMIKALGTPAMQERLAAVGASSRGAGGPDVMTSKMKAEIARWEPVIKAANIKRD</sequence>
<protein>
    <submittedName>
        <fullName evidence="2">Tripartite tricarboxylate transporter substrate binding protein</fullName>
    </submittedName>
</protein>